<evidence type="ECO:0000256" key="5">
    <source>
        <dbReference type="ARBA" id="ARBA00023157"/>
    </source>
</evidence>
<dbReference type="InterPro" id="IPR051955">
    <property type="entry name" value="PME_Inhibitor"/>
</dbReference>
<dbReference type="SUPFAM" id="SSF101148">
    <property type="entry name" value="Plant invertase/pectin methylesterase inhibitor"/>
    <property type="match status" value="1"/>
</dbReference>
<comment type="caution">
    <text evidence="9">The sequence shown here is derived from an EMBL/GenBank/DDBJ whole genome shotgun (WGS) entry which is preliminary data.</text>
</comment>
<evidence type="ECO:0000256" key="2">
    <source>
        <dbReference type="ARBA" id="ARBA00022523"/>
    </source>
</evidence>
<dbReference type="Gene3D" id="1.20.140.40">
    <property type="entry name" value="Invertase/pectin methylesterase inhibitor family protein"/>
    <property type="match status" value="1"/>
</dbReference>
<feature type="signal peptide" evidence="7">
    <location>
        <begin position="1"/>
        <end position="21"/>
    </location>
</feature>
<dbReference type="Proteomes" id="UP001370490">
    <property type="component" value="Unassembled WGS sequence"/>
</dbReference>
<dbReference type="InterPro" id="IPR006501">
    <property type="entry name" value="Pectinesterase_inhib_dom"/>
</dbReference>
<dbReference type="FunFam" id="1.20.140.40:FF:000006">
    <property type="entry name" value="Pectinesterase inhibitor 3"/>
    <property type="match status" value="1"/>
</dbReference>
<dbReference type="PANTHER" id="PTHR31080:SF296">
    <property type="entry name" value="OS05G0360900 PROTEIN"/>
    <property type="match status" value="1"/>
</dbReference>
<evidence type="ECO:0000256" key="4">
    <source>
        <dbReference type="ARBA" id="ARBA00022729"/>
    </source>
</evidence>
<accession>A0AAN8ZUT7</accession>
<gene>
    <name evidence="9" type="ORF">RJ641_001101</name>
</gene>
<dbReference type="InterPro" id="IPR035513">
    <property type="entry name" value="Invertase/methylesterase_inhib"/>
</dbReference>
<proteinExistence type="inferred from homology"/>
<name>A0AAN8ZUT7_9MAGN</name>
<dbReference type="SMART" id="SM00856">
    <property type="entry name" value="PMEI"/>
    <property type="match status" value="1"/>
</dbReference>
<keyword evidence="3" id="KW-0964">Secreted</keyword>
<reference evidence="9 10" key="1">
    <citation type="submission" date="2023-12" db="EMBL/GenBank/DDBJ databases">
        <title>A high-quality genome assembly for Dillenia turbinata (Dilleniales).</title>
        <authorList>
            <person name="Chanderbali A."/>
        </authorList>
    </citation>
    <scope>NUCLEOTIDE SEQUENCE [LARGE SCALE GENOMIC DNA]</scope>
    <source>
        <strain evidence="9">LSX21</strain>
        <tissue evidence="9">Leaf</tissue>
    </source>
</reference>
<keyword evidence="5" id="KW-1015">Disulfide bond</keyword>
<evidence type="ECO:0000313" key="9">
    <source>
        <dbReference type="EMBL" id="KAK6947628.1"/>
    </source>
</evidence>
<comment type="subcellular location">
    <subcellularLocation>
        <location evidence="1">Secreted</location>
        <location evidence="1">Extracellular space</location>
        <location evidence="1">Apoplast</location>
    </subcellularLocation>
</comment>
<dbReference type="NCBIfam" id="TIGR01614">
    <property type="entry name" value="PME_inhib"/>
    <property type="match status" value="1"/>
</dbReference>
<feature type="domain" description="Pectinesterase inhibitor" evidence="8">
    <location>
        <begin position="30"/>
        <end position="189"/>
    </location>
</feature>
<keyword evidence="2" id="KW-0052">Apoplast</keyword>
<evidence type="ECO:0000259" key="8">
    <source>
        <dbReference type="SMART" id="SM00856"/>
    </source>
</evidence>
<dbReference type="AlphaFoldDB" id="A0AAN8ZUT7"/>
<dbReference type="PANTHER" id="PTHR31080">
    <property type="entry name" value="PECTINESTERASE INHIBITOR-LIKE"/>
    <property type="match status" value="1"/>
</dbReference>
<dbReference type="GO" id="GO:0004857">
    <property type="term" value="F:enzyme inhibitor activity"/>
    <property type="evidence" value="ECO:0007669"/>
    <property type="project" value="InterPro"/>
</dbReference>
<dbReference type="GO" id="GO:0048046">
    <property type="term" value="C:apoplast"/>
    <property type="evidence" value="ECO:0007669"/>
    <property type="project" value="UniProtKB-SubCell"/>
</dbReference>
<evidence type="ECO:0000256" key="6">
    <source>
        <dbReference type="ARBA" id="ARBA00038471"/>
    </source>
</evidence>
<evidence type="ECO:0000256" key="7">
    <source>
        <dbReference type="SAM" id="SignalP"/>
    </source>
</evidence>
<comment type="similarity">
    <text evidence="6">Belongs to the PMEI family.</text>
</comment>
<feature type="chain" id="PRO_5043001913" evidence="7">
    <location>
        <begin position="22"/>
        <end position="205"/>
    </location>
</feature>
<dbReference type="EMBL" id="JBAMMX010000001">
    <property type="protein sequence ID" value="KAK6947628.1"/>
    <property type="molecule type" value="Genomic_DNA"/>
</dbReference>
<sequence>MARANLSCVLLIFVIYTVGLTEFTSAGTAAGMDFIRASCATTRYATLCVQSLTPYANAIGQDPQRLAKAALSVSLNNAQSCSAFVSNLAKSKGLNSRAYLTVQDCINQVGDSVNRLGNAMQELGNLSPSGRQDFTWHMSNVQTWTSAALTDANTCLDEFSHATMDAKVHATTRARVQTIAQYTSNALALVNRFAAKHHKGYYTCD</sequence>
<organism evidence="9 10">
    <name type="scientific">Dillenia turbinata</name>
    <dbReference type="NCBI Taxonomy" id="194707"/>
    <lineage>
        <taxon>Eukaryota</taxon>
        <taxon>Viridiplantae</taxon>
        <taxon>Streptophyta</taxon>
        <taxon>Embryophyta</taxon>
        <taxon>Tracheophyta</taxon>
        <taxon>Spermatophyta</taxon>
        <taxon>Magnoliopsida</taxon>
        <taxon>eudicotyledons</taxon>
        <taxon>Gunneridae</taxon>
        <taxon>Pentapetalae</taxon>
        <taxon>Dilleniales</taxon>
        <taxon>Dilleniaceae</taxon>
        <taxon>Dillenia</taxon>
    </lineage>
</organism>
<keyword evidence="10" id="KW-1185">Reference proteome</keyword>
<keyword evidence="4 7" id="KW-0732">Signal</keyword>
<evidence type="ECO:0000256" key="1">
    <source>
        <dbReference type="ARBA" id="ARBA00004271"/>
    </source>
</evidence>
<protein>
    <submittedName>
        <fullName evidence="9">Pectinesterase inhibitor domain</fullName>
    </submittedName>
</protein>
<dbReference type="Pfam" id="PF04043">
    <property type="entry name" value="PMEI"/>
    <property type="match status" value="1"/>
</dbReference>
<evidence type="ECO:0000256" key="3">
    <source>
        <dbReference type="ARBA" id="ARBA00022525"/>
    </source>
</evidence>
<dbReference type="CDD" id="cd15798">
    <property type="entry name" value="PMEI-like_3"/>
    <property type="match status" value="1"/>
</dbReference>
<evidence type="ECO:0000313" key="10">
    <source>
        <dbReference type="Proteomes" id="UP001370490"/>
    </source>
</evidence>